<keyword evidence="1" id="KW-1133">Transmembrane helix</keyword>
<feature type="transmembrane region" description="Helical" evidence="1">
    <location>
        <begin position="100"/>
        <end position="117"/>
    </location>
</feature>
<evidence type="ECO:0000313" key="3">
    <source>
        <dbReference type="Proteomes" id="UP000824890"/>
    </source>
</evidence>
<dbReference type="Proteomes" id="UP000824890">
    <property type="component" value="Unassembled WGS sequence"/>
</dbReference>
<keyword evidence="3" id="KW-1185">Reference proteome</keyword>
<proteinExistence type="predicted"/>
<feature type="transmembrane region" description="Helical" evidence="1">
    <location>
        <begin position="129"/>
        <end position="148"/>
    </location>
</feature>
<keyword evidence="1" id="KW-0472">Membrane</keyword>
<protein>
    <recommendedName>
        <fullName evidence="4">Transmembrane protein</fullName>
    </recommendedName>
</protein>
<dbReference type="EMBL" id="JAGKQM010000019">
    <property type="protein sequence ID" value="KAH0859345.1"/>
    <property type="molecule type" value="Genomic_DNA"/>
</dbReference>
<evidence type="ECO:0008006" key="4">
    <source>
        <dbReference type="Google" id="ProtNLM"/>
    </source>
</evidence>
<evidence type="ECO:0000256" key="1">
    <source>
        <dbReference type="SAM" id="Phobius"/>
    </source>
</evidence>
<gene>
    <name evidence="2" type="ORF">HID58_087606</name>
</gene>
<reference evidence="2 3" key="1">
    <citation type="submission" date="2021-05" db="EMBL/GenBank/DDBJ databases">
        <title>Genome Assembly of Synthetic Allotetraploid Brassica napus Reveals Homoeologous Exchanges between Subgenomes.</title>
        <authorList>
            <person name="Davis J.T."/>
        </authorList>
    </citation>
    <scope>NUCLEOTIDE SEQUENCE [LARGE SCALE GENOMIC DNA]</scope>
    <source>
        <strain evidence="3">cv. Da-Ae</strain>
        <tissue evidence="2">Seedling</tissue>
    </source>
</reference>
<keyword evidence="1" id="KW-0812">Transmembrane</keyword>
<name>A0ABQ7XTS0_BRANA</name>
<sequence>MMCFLHSLPSFDLEPSPSMYYSLVVIDFVFLVAGLPSIVSARLGFQDRVFGDLTSMLFFIVRGWLHGLLILFCLFFFALFSHIVAPFIADHVSCGSSFRHIFPLQVWIVFFSVYALYAWKVVCGLKIKLWFPGGWLLLSPTQVVYLLLMHPLSFVVLRWHERLL</sequence>
<accession>A0ABQ7XTS0</accession>
<evidence type="ECO:0000313" key="2">
    <source>
        <dbReference type="EMBL" id="KAH0859345.1"/>
    </source>
</evidence>
<comment type="caution">
    <text evidence="2">The sequence shown here is derived from an EMBL/GenBank/DDBJ whole genome shotgun (WGS) entry which is preliminary data.</text>
</comment>
<feature type="transmembrane region" description="Helical" evidence="1">
    <location>
        <begin position="20"/>
        <end position="45"/>
    </location>
</feature>
<feature type="transmembrane region" description="Helical" evidence="1">
    <location>
        <begin position="57"/>
        <end position="80"/>
    </location>
</feature>
<organism evidence="2 3">
    <name type="scientific">Brassica napus</name>
    <name type="common">Rape</name>
    <dbReference type="NCBI Taxonomy" id="3708"/>
    <lineage>
        <taxon>Eukaryota</taxon>
        <taxon>Viridiplantae</taxon>
        <taxon>Streptophyta</taxon>
        <taxon>Embryophyta</taxon>
        <taxon>Tracheophyta</taxon>
        <taxon>Spermatophyta</taxon>
        <taxon>Magnoliopsida</taxon>
        <taxon>eudicotyledons</taxon>
        <taxon>Gunneridae</taxon>
        <taxon>Pentapetalae</taxon>
        <taxon>rosids</taxon>
        <taxon>malvids</taxon>
        <taxon>Brassicales</taxon>
        <taxon>Brassicaceae</taxon>
        <taxon>Brassiceae</taxon>
        <taxon>Brassica</taxon>
    </lineage>
</organism>